<evidence type="ECO:0000256" key="12">
    <source>
        <dbReference type="RuleBase" id="RU362021"/>
    </source>
</evidence>
<comment type="pathway">
    <text evidence="12">Cofactor biosynthesis; NAD(+) biosynthesis; NAD(+) from nicotinamide D-ribonucleotide: step 1/1.</text>
</comment>
<protein>
    <recommendedName>
        <fullName evidence="12">Nicotinamide-nucleotide adenylyltransferase</fullName>
        <ecNumber evidence="12">2.7.7.1</ecNumber>
        <ecNumber evidence="12">2.7.7.18</ecNumber>
    </recommendedName>
</protein>
<comment type="catalytic activity">
    <reaction evidence="12">
        <text>nicotinate beta-D-ribonucleotide + ATP + H(+) = deamido-NAD(+) + diphosphate</text>
        <dbReference type="Rhea" id="RHEA:22860"/>
        <dbReference type="ChEBI" id="CHEBI:15378"/>
        <dbReference type="ChEBI" id="CHEBI:30616"/>
        <dbReference type="ChEBI" id="CHEBI:33019"/>
        <dbReference type="ChEBI" id="CHEBI:57502"/>
        <dbReference type="ChEBI" id="CHEBI:58437"/>
        <dbReference type="EC" id="2.7.7.18"/>
    </reaction>
</comment>
<dbReference type="GO" id="GO:0009435">
    <property type="term" value="P:NAD+ biosynthetic process"/>
    <property type="evidence" value="ECO:0007669"/>
    <property type="project" value="UniProtKB-UniPathway"/>
</dbReference>
<dbReference type="GO" id="GO:0005759">
    <property type="term" value="C:mitochondrial matrix"/>
    <property type="evidence" value="ECO:0007669"/>
    <property type="project" value="UniProtKB-ARBA"/>
</dbReference>
<evidence type="ECO:0000256" key="8">
    <source>
        <dbReference type="ARBA" id="ARBA00022840"/>
    </source>
</evidence>
<evidence type="ECO:0000256" key="1">
    <source>
        <dbReference type="ARBA" id="ARBA00001946"/>
    </source>
</evidence>
<keyword evidence="5 12" id="KW-0808">Transferase</keyword>
<keyword evidence="9 12" id="KW-0520">NAD</keyword>
<evidence type="ECO:0000259" key="13">
    <source>
        <dbReference type="Pfam" id="PF01467"/>
    </source>
</evidence>
<keyword evidence="4 12" id="KW-0662">Pyridine nucleotide biosynthesis</keyword>
<dbReference type="GO" id="GO:0005524">
    <property type="term" value="F:ATP binding"/>
    <property type="evidence" value="ECO:0007669"/>
    <property type="project" value="UniProtKB-KW"/>
</dbReference>
<dbReference type="EC" id="2.7.7.1" evidence="12"/>
<keyword evidence="7 12" id="KW-0547">Nucleotide-binding</keyword>
<dbReference type="EC" id="2.7.7.18" evidence="12"/>
<feature type="domain" description="Cytidyltransferase-like" evidence="13">
    <location>
        <begin position="11"/>
        <end position="206"/>
    </location>
</feature>
<dbReference type="Gene3D" id="3.40.50.620">
    <property type="entry name" value="HUPs"/>
    <property type="match status" value="1"/>
</dbReference>
<comment type="subunit">
    <text evidence="3">Homotetramer.</text>
</comment>
<dbReference type="Proteomes" id="UP000094527">
    <property type="component" value="Unassembled WGS sequence"/>
</dbReference>
<evidence type="ECO:0000256" key="3">
    <source>
        <dbReference type="ARBA" id="ARBA00011881"/>
    </source>
</evidence>
<evidence type="ECO:0000256" key="5">
    <source>
        <dbReference type="ARBA" id="ARBA00022679"/>
    </source>
</evidence>
<dbReference type="UniPathway" id="UPA00253">
    <property type="reaction ID" value="UER00600"/>
</dbReference>
<dbReference type="PANTHER" id="PTHR12039:SF0">
    <property type="entry name" value="NICOTINAMIDE-NUCLEOTIDE ADENYLYLTRANSFERASE"/>
    <property type="match status" value="1"/>
</dbReference>
<comment type="similarity">
    <text evidence="12">Belongs to the eukaryotic NMN adenylyltransferase family.</text>
</comment>
<evidence type="ECO:0000256" key="10">
    <source>
        <dbReference type="ARBA" id="ARBA00023128"/>
    </source>
</evidence>
<evidence type="ECO:0000256" key="9">
    <source>
        <dbReference type="ARBA" id="ARBA00023027"/>
    </source>
</evidence>
<comment type="caution">
    <text evidence="14">The sequence shown here is derived from an EMBL/GenBank/DDBJ whole genome shotgun (WGS) entry which is preliminary data.</text>
</comment>
<sequence>MSKQRVFLLSTGCFNPPTIMHLRIMELARDYLVKLGFNVIGGAVSPVHDAYGKQDLALSKHRLQMVKLALNSSDWVKLSSWEATNSCWTRTRLVLDHHQEQLTKYDRDISGEWLPDSSTLENDSGPVQLKVVCGADYLDSFNQPGLWAEDDMVKLARDYGLVVISREGNDPFSSIYKSDILYANKANIHIVHEWIRNEISSTKVRRAIRRSESVRYILPDPVVEYINSEKLYLTSQPN</sequence>
<dbReference type="SUPFAM" id="SSF52374">
    <property type="entry name" value="Nucleotidylyl transferase"/>
    <property type="match status" value="1"/>
</dbReference>
<dbReference type="InterPro" id="IPR014729">
    <property type="entry name" value="Rossmann-like_a/b/a_fold"/>
</dbReference>
<evidence type="ECO:0000256" key="2">
    <source>
        <dbReference type="ARBA" id="ARBA00004173"/>
    </source>
</evidence>
<dbReference type="GO" id="GO:0000309">
    <property type="term" value="F:nicotinamide-nucleotide adenylyltransferase activity"/>
    <property type="evidence" value="ECO:0007669"/>
    <property type="project" value="UniProtKB-EC"/>
</dbReference>
<reference evidence="14 15" key="1">
    <citation type="journal article" date="2016" name="Genome Biol. Evol.">
        <title>Gene Family Evolution Reflects Adaptation to Soil Environmental Stressors in the Genome of the Collembolan Orchesella cincta.</title>
        <authorList>
            <person name="Faddeeva-Vakhrusheva A."/>
            <person name="Derks M.F."/>
            <person name="Anvar S.Y."/>
            <person name="Agamennone V."/>
            <person name="Suring W."/>
            <person name="Smit S."/>
            <person name="van Straalen N.M."/>
            <person name="Roelofs D."/>
        </authorList>
    </citation>
    <scope>NUCLEOTIDE SEQUENCE [LARGE SCALE GENOMIC DNA]</scope>
    <source>
        <tissue evidence="14">Mixed pool</tissue>
    </source>
</reference>
<proteinExistence type="inferred from homology"/>
<keyword evidence="15" id="KW-1185">Reference proteome</keyword>
<comment type="subcellular location">
    <subcellularLocation>
        <location evidence="2">Mitochondrion</location>
    </subcellularLocation>
</comment>
<dbReference type="EMBL" id="LJIJ01000536">
    <property type="protein sequence ID" value="ODM96475.1"/>
    <property type="molecule type" value="Genomic_DNA"/>
</dbReference>
<evidence type="ECO:0000256" key="4">
    <source>
        <dbReference type="ARBA" id="ARBA00022642"/>
    </source>
</evidence>
<evidence type="ECO:0000256" key="6">
    <source>
        <dbReference type="ARBA" id="ARBA00022695"/>
    </source>
</evidence>
<dbReference type="GO" id="GO:0004515">
    <property type="term" value="F:nicotinate-nucleotide adenylyltransferase activity"/>
    <property type="evidence" value="ECO:0007669"/>
    <property type="project" value="UniProtKB-EC"/>
</dbReference>
<dbReference type="Pfam" id="PF01467">
    <property type="entry name" value="CTP_transf_like"/>
    <property type="match status" value="1"/>
</dbReference>
<dbReference type="FunFam" id="3.40.50.620:FF:000221">
    <property type="entry name" value="Nicotinamide/nicotinic acid mononucleotide adenylyltransferase 3"/>
    <property type="match status" value="1"/>
</dbReference>
<gene>
    <name evidence="14" type="ORF">Ocin01_10202</name>
</gene>
<comment type="catalytic activity">
    <reaction evidence="12">
        <text>beta-nicotinamide D-ribonucleotide + ATP + H(+) = diphosphate + NAD(+)</text>
        <dbReference type="Rhea" id="RHEA:21360"/>
        <dbReference type="ChEBI" id="CHEBI:14649"/>
        <dbReference type="ChEBI" id="CHEBI:15378"/>
        <dbReference type="ChEBI" id="CHEBI:30616"/>
        <dbReference type="ChEBI" id="CHEBI:33019"/>
        <dbReference type="ChEBI" id="CHEBI:57540"/>
        <dbReference type="EC" id="2.7.7.1"/>
    </reaction>
</comment>
<dbReference type="NCBIfam" id="TIGR00482">
    <property type="entry name" value="nicotinate (nicotinamide) nucleotide adenylyltransferase"/>
    <property type="match status" value="1"/>
</dbReference>
<dbReference type="OrthoDB" id="422187at2759"/>
<dbReference type="STRING" id="48709.A0A1D2MUU1"/>
<evidence type="ECO:0000256" key="7">
    <source>
        <dbReference type="ARBA" id="ARBA00022741"/>
    </source>
</evidence>
<evidence type="ECO:0000313" key="15">
    <source>
        <dbReference type="Proteomes" id="UP000094527"/>
    </source>
</evidence>
<dbReference type="AlphaFoldDB" id="A0A1D2MUU1"/>
<dbReference type="PANTHER" id="PTHR12039">
    <property type="entry name" value="NICOTINAMIDE MONONUCLEOTIDE ADENYLYLTRANSFERASE"/>
    <property type="match status" value="1"/>
</dbReference>
<comment type="cofactor">
    <cofactor evidence="1">
        <name>Mg(2+)</name>
        <dbReference type="ChEBI" id="CHEBI:18420"/>
    </cofactor>
</comment>
<comment type="function">
    <text evidence="11">Catalyzes the formation of NAD(+) from nicotinamide mononucleotide (NMN) and ATP. Can also use the deamidated form; nicotinic acid mononucleotide (NaMN) as substrate with the same efficiency. Can use triazofurin monophosphate (TrMP) as substrate. Can also use GTP and ITP as nucleotide donors. Also catalyzes the reverse reaction, i.e. the pyrophosphorolytic cleavage of NAD(+). For the pyrophosphorolytic activity, can use NAD(+), NADH, NaAD, nicotinic acid adenine dinucleotide phosphate (NHD), nicotinamide guanine dinucleotide (NGD) as substrates. Fails to cleave phosphorylated dinucleotides NADP(+), NADPH and NaADP(+). Protects against axonal degeneration following injury. May be involved in the maintenance of axonal integrity. Also functions as a stress-response chaperone protein that prevents toxic aggregation of proteins; this function may be independent of its NAD(+) synthesis activity.</text>
</comment>
<keyword evidence="6 12" id="KW-0548">Nucleotidyltransferase</keyword>
<dbReference type="InterPro" id="IPR004821">
    <property type="entry name" value="Cyt_trans-like"/>
</dbReference>
<accession>A0A1D2MUU1</accession>
<dbReference type="InterPro" id="IPR005248">
    <property type="entry name" value="NadD/NMNAT"/>
</dbReference>
<evidence type="ECO:0000256" key="11">
    <source>
        <dbReference type="ARBA" id="ARBA00093425"/>
    </source>
</evidence>
<keyword evidence="8 12" id="KW-0067">ATP-binding</keyword>
<dbReference type="OMA" id="HIVHEWI"/>
<evidence type="ECO:0000313" key="14">
    <source>
        <dbReference type="EMBL" id="ODM96475.1"/>
    </source>
</evidence>
<name>A0A1D2MUU1_ORCCI</name>
<keyword evidence="10" id="KW-0496">Mitochondrion</keyword>
<organism evidence="14 15">
    <name type="scientific">Orchesella cincta</name>
    <name type="common">Springtail</name>
    <name type="synonym">Podura cincta</name>
    <dbReference type="NCBI Taxonomy" id="48709"/>
    <lineage>
        <taxon>Eukaryota</taxon>
        <taxon>Metazoa</taxon>
        <taxon>Ecdysozoa</taxon>
        <taxon>Arthropoda</taxon>
        <taxon>Hexapoda</taxon>
        <taxon>Collembola</taxon>
        <taxon>Entomobryomorpha</taxon>
        <taxon>Entomobryoidea</taxon>
        <taxon>Orchesellidae</taxon>
        <taxon>Orchesellinae</taxon>
        <taxon>Orchesella</taxon>
    </lineage>
</organism>
<dbReference type="InterPro" id="IPR051182">
    <property type="entry name" value="Euk_NMN_adenylyltrnsfrase"/>
</dbReference>